<evidence type="ECO:0000256" key="1">
    <source>
        <dbReference type="SAM" id="MobiDB-lite"/>
    </source>
</evidence>
<feature type="region of interest" description="Disordered" evidence="1">
    <location>
        <begin position="139"/>
        <end position="166"/>
    </location>
</feature>
<name>A0ABQ9YNJ2_9CRUS</name>
<sequence length="561" mass="61989">MSDIDLEVILDRSDGEVECFLDVDNEVFFGPVTETEIEVMKPLPRKTLHPCEIAQISKRGMTFHEWEDFKDQVQRNEMNDKAINEVYGLDPDTTEESFTSCCTSSGDVAKQLSCDIINVNNISVKSLCGPSIAPSLDNLSDSSINQKEDSSLLESSPDQSHVESVHESIIDRSQLEVSDVGELNDTWEIQERMLALAERLERGEDIPELGICHHSSGVVEYTARGSKSLKENKLKASPLDNQLHEASENEGGNVNIKVQDLEECKNRKSDLEHYVAENSAALTQYPAMKLTMEERKTKSVEALAEEMDCLFLAESILETPTKKDAQTAEMCHRPSPSRAKLETRMKTPSGYGIKCRSTPFQHGSVKKAATTQNTVPKNALVASSPVGMYIRSLPEPILIENVRSAQKKKQIQSIPMIKPVPVAVKNKEGRWSVAKTPRSSSVSSKENCVQESDFVPVLPCVLHEAAASLINEQPMPSPRTMPGTRGKIGKLMERGPTPTVMKHNGRIQISRNTATSAKIIHSPMSARCVEPSNSLMEVSVLEAVGGKKFCTPNRTTISDRK</sequence>
<dbReference type="Proteomes" id="UP001234178">
    <property type="component" value="Unassembled WGS sequence"/>
</dbReference>
<organism evidence="2 3">
    <name type="scientific">Daphnia magna</name>
    <dbReference type="NCBI Taxonomy" id="35525"/>
    <lineage>
        <taxon>Eukaryota</taxon>
        <taxon>Metazoa</taxon>
        <taxon>Ecdysozoa</taxon>
        <taxon>Arthropoda</taxon>
        <taxon>Crustacea</taxon>
        <taxon>Branchiopoda</taxon>
        <taxon>Diplostraca</taxon>
        <taxon>Cladocera</taxon>
        <taxon>Anomopoda</taxon>
        <taxon>Daphniidae</taxon>
        <taxon>Daphnia</taxon>
    </lineage>
</organism>
<protein>
    <submittedName>
        <fullName evidence="2">Uncharacterized protein</fullName>
    </submittedName>
</protein>
<evidence type="ECO:0000313" key="3">
    <source>
        <dbReference type="Proteomes" id="UP001234178"/>
    </source>
</evidence>
<comment type="caution">
    <text evidence="2">The sequence shown here is derived from an EMBL/GenBank/DDBJ whole genome shotgun (WGS) entry which is preliminary data.</text>
</comment>
<reference evidence="2 3" key="1">
    <citation type="journal article" date="2023" name="Nucleic Acids Res.">
        <title>The hologenome of Daphnia magna reveals possible DNA methylation and microbiome-mediated evolution of the host genome.</title>
        <authorList>
            <person name="Chaturvedi A."/>
            <person name="Li X."/>
            <person name="Dhandapani V."/>
            <person name="Marshall H."/>
            <person name="Kissane S."/>
            <person name="Cuenca-Cambronero M."/>
            <person name="Asole G."/>
            <person name="Calvet F."/>
            <person name="Ruiz-Romero M."/>
            <person name="Marangio P."/>
            <person name="Guigo R."/>
            <person name="Rago D."/>
            <person name="Mirbahai L."/>
            <person name="Eastwood N."/>
            <person name="Colbourne J.K."/>
            <person name="Zhou J."/>
            <person name="Mallon E."/>
            <person name="Orsini L."/>
        </authorList>
    </citation>
    <scope>NUCLEOTIDE SEQUENCE [LARGE SCALE GENOMIC DNA]</scope>
    <source>
        <strain evidence="2">LRV0_1</strain>
    </source>
</reference>
<evidence type="ECO:0000313" key="2">
    <source>
        <dbReference type="EMBL" id="KAK4002050.1"/>
    </source>
</evidence>
<accession>A0ABQ9YNJ2</accession>
<proteinExistence type="predicted"/>
<keyword evidence="3" id="KW-1185">Reference proteome</keyword>
<gene>
    <name evidence="2" type="ORF">OUZ56_003909</name>
</gene>
<dbReference type="EMBL" id="JAOYFB010000001">
    <property type="protein sequence ID" value="KAK4002050.1"/>
    <property type="molecule type" value="Genomic_DNA"/>
</dbReference>